<proteinExistence type="inferred from homology"/>
<dbReference type="RefSeq" id="XP_016233478.1">
    <property type="nucleotide sequence ID" value="XM_016382775.1"/>
</dbReference>
<sequence length="541" mass="61478">MPLQISFLPCIGLAALVAWGATKYSESLEVSTALQVALPLATILYTLYYSWIYPLYVSPLRHIPTVPGFPLWGHFFAIITSECGVPARSWHQNYGPVVRYFFPFGSERLSIADDEAIKQMTIRNPYNYPKPERARRWMMPILGEGVLLAEGQEHVVQRKALTPAFSITSIRSLMPVFWEKSLHMARLWDSEMAAEGTTSKCFEVLEWLNRTTLDIIGRAGLGTDINSLDDPATPLRDAYRRCFDFDLQARVINGLAAFTSLVRLLPARANRDILIARDIILSRAQKIIQEKQTKAHIKDESRQRDIIGLIVKDNMTASAQDTLSLETMQNQVMTFLGAGHDTTATSVAWTLLLLAKNPDVQVKLREEIRSHLPFLFDPEERKDDEKVERADVDLLPYLDDVCKESLRFIPSIPMTVRKTIADDTLAGYYIPAGTTIYLMANTINRLPMYWGATADKFDPSRWRNLPSTYSTNAFMTFLQGPRGCIGRKFAEVEMKTILCSLLSKFNFEQDLSVQDPEELKMWRLVLRPRDGVSLKVSRLRA</sequence>
<dbReference type="PANTHER" id="PTHR24305">
    <property type="entry name" value="CYTOCHROME P450"/>
    <property type="match status" value="1"/>
</dbReference>
<dbReference type="GeneID" id="27335532"/>
<dbReference type="PRINTS" id="PR00463">
    <property type="entry name" value="EP450I"/>
</dbReference>
<evidence type="ECO:0000313" key="4">
    <source>
        <dbReference type="Proteomes" id="UP000053328"/>
    </source>
</evidence>
<evidence type="ECO:0000256" key="2">
    <source>
        <dbReference type="PIRSR" id="PIRSR602401-1"/>
    </source>
</evidence>
<name>A0A0D1ZKA0_9EURO</name>
<accession>A0A0D1ZKA0</accession>
<dbReference type="OrthoDB" id="1470350at2759"/>
<keyword evidence="4" id="KW-1185">Reference proteome</keyword>
<dbReference type="GO" id="GO:0005506">
    <property type="term" value="F:iron ion binding"/>
    <property type="evidence" value="ECO:0007669"/>
    <property type="project" value="InterPro"/>
</dbReference>
<dbReference type="CDD" id="cd11069">
    <property type="entry name" value="CYP_FUM15-like"/>
    <property type="match status" value="1"/>
</dbReference>
<feature type="binding site" description="axial binding residue" evidence="2">
    <location>
        <position position="484"/>
    </location>
    <ligand>
        <name>heme</name>
        <dbReference type="ChEBI" id="CHEBI:30413"/>
    </ligand>
    <ligandPart>
        <name>Fe</name>
        <dbReference type="ChEBI" id="CHEBI:18248"/>
    </ligandPart>
</feature>
<dbReference type="InterPro" id="IPR001128">
    <property type="entry name" value="Cyt_P450"/>
</dbReference>
<dbReference type="Proteomes" id="UP000053328">
    <property type="component" value="Unassembled WGS sequence"/>
</dbReference>
<gene>
    <name evidence="3" type="ORF">PV08_08449</name>
</gene>
<dbReference type="VEuPathDB" id="FungiDB:PV08_08449"/>
<organism evidence="3 4">
    <name type="scientific">Exophiala spinifera</name>
    <dbReference type="NCBI Taxonomy" id="91928"/>
    <lineage>
        <taxon>Eukaryota</taxon>
        <taxon>Fungi</taxon>
        <taxon>Dikarya</taxon>
        <taxon>Ascomycota</taxon>
        <taxon>Pezizomycotina</taxon>
        <taxon>Eurotiomycetes</taxon>
        <taxon>Chaetothyriomycetidae</taxon>
        <taxon>Chaetothyriales</taxon>
        <taxon>Herpotrichiellaceae</taxon>
        <taxon>Exophiala</taxon>
    </lineage>
</organism>
<comment type="cofactor">
    <cofactor evidence="2">
        <name>heme</name>
        <dbReference type="ChEBI" id="CHEBI:30413"/>
    </cofactor>
</comment>
<keyword evidence="2" id="KW-0408">Iron</keyword>
<comment type="similarity">
    <text evidence="1">Belongs to the cytochrome P450 family.</text>
</comment>
<dbReference type="PANTHER" id="PTHR24305:SF166">
    <property type="entry name" value="CYTOCHROME P450 12A4, MITOCHONDRIAL-RELATED"/>
    <property type="match status" value="1"/>
</dbReference>
<dbReference type="SUPFAM" id="SSF48264">
    <property type="entry name" value="Cytochrome P450"/>
    <property type="match status" value="1"/>
</dbReference>
<dbReference type="GO" id="GO:0020037">
    <property type="term" value="F:heme binding"/>
    <property type="evidence" value="ECO:0007669"/>
    <property type="project" value="InterPro"/>
</dbReference>
<dbReference type="InterPro" id="IPR036396">
    <property type="entry name" value="Cyt_P450_sf"/>
</dbReference>
<evidence type="ECO:0000256" key="1">
    <source>
        <dbReference type="ARBA" id="ARBA00010617"/>
    </source>
</evidence>
<evidence type="ECO:0000313" key="3">
    <source>
        <dbReference type="EMBL" id="KIW13262.1"/>
    </source>
</evidence>
<evidence type="ECO:0008006" key="5">
    <source>
        <dbReference type="Google" id="ProtNLM"/>
    </source>
</evidence>
<dbReference type="GO" id="GO:0016705">
    <property type="term" value="F:oxidoreductase activity, acting on paired donors, with incorporation or reduction of molecular oxygen"/>
    <property type="evidence" value="ECO:0007669"/>
    <property type="project" value="InterPro"/>
</dbReference>
<keyword evidence="2" id="KW-0349">Heme</keyword>
<dbReference type="AlphaFoldDB" id="A0A0D1ZKA0"/>
<dbReference type="HOGENOM" id="CLU_001570_5_11_1"/>
<dbReference type="Pfam" id="PF00067">
    <property type="entry name" value="p450"/>
    <property type="match status" value="1"/>
</dbReference>
<dbReference type="EMBL" id="KN847497">
    <property type="protein sequence ID" value="KIW13262.1"/>
    <property type="molecule type" value="Genomic_DNA"/>
</dbReference>
<dbReference type="GO" id="GO:0004497">
    <property type="term" value="F:monooxygenase activity"/>
    <property type="evidence" value="ECO:0007669"/>
    <property type="project" value="InterPro"/>
</dbReference>
<dbReference type="InterPro" id="IPR050121">
    <property type="entry name" value="Cytochrome_P450_monoxygenase"/>
</dbReference>
<dbReference type="InterPro" id="IPR002401">
    <property type="entry name" value="Cyt_P450_E_grp-I"/>
</dbReference>
<dbReference type="PRINTS" id="PR00385">
    <property type="entry name" value="P450"/>
</dbReference>
<dbReference type="Gene3D" id="1.10.630.10">
    <property type="entry name" value="Cytochrome P450"/>
    <property type="match status" value="1"/>
</dbReference>
<keyword evidence="2" id="KW-0479">Metal-binding</keyword>
<reference evidence="3 4" key="1">
    <citation type="submission" date="2015-01" db="EMBL/GenBank/DDBJ databases">
        <title>The Genome Sequence of Exophiala spinifera CBS89968.</title>
        <authorList>
            <consortium name="The Broad Institute Genomics Platform"/>
            <person name="Cuomo C."/>
            <person name="de Hoog S."/>
            <person name="Gorbushina A."/>
            <person name="Stielow B."/>
            <person name="Teixiera M."/>
            <person name="Abouelleil A."/>
            <person name="Chapman S.B."/>
            <person name="Priest M."/>
            <person name="Young S.K."/>
            <person name="Wortman J."/>
            <person name="Nusbaum C."/>
            <person name="Birren B."/>
        </authorList>
    </citation>
    <scope>NUCLEOTIDE SEQUENCE [LARGE SCALE GENOMIC DNA]</scope>
    <source>
        <strain evidence="3 4">CBS 89968</strain>
    </source>
</reference>
<protein>
    <recommendedName>
        <fullName evidence="5">Cytochrome P450 monooxygenase</fullName>
    </recommendedName>
</protein>
<dbReference type="STRING" id="91928.A0A0D1ZKA0"/>